<reference evidence="2 3" key="1">
    <citation type="submission" date="2018-08" db="EMBL/GenBank/DDBJ databases">
        <title>Paraburkholderia sp. DHOM06 isolated from forest soil.</title>
        <authorList>
            <person name="Gao Z.-H."/>
            <person name="Qiu L.-H."/>
        </authorList>
    </citation>
    <scope>NUCLEOTIDE SEQUENCE [LARGE SCALE GENOMIC DNA]</scope>
    <source>
        <strain evidence="2 3">DHOM06</strain>
    </source>
</reference>
<evidence type="ECO:0000313" key="2">
    <source>
        <dbReference type="EMBL" id="RDU98992.1"/>
    </source>
</evidence>
<dbReference type="Gene3D" id="2.160.20.110">
    <property type="match status" value="1"/>
</dbReference>
<organism evidence="2 3">
    <name type="scientific">Trinickia dinghuensis</name>
    <dbReference type="NCBI Taxonomy" id="2291023"/>
    <lineage>
        <taxon>Bacteria</taxon>
        <taxon>Pseudomonadati</taxon>
        <taxon>Pseudomonadota</taxon>
        <taxon>Betaproteobacteria</taxon>
        <taxon>Burkholderiales</taxon>
        <taxon>Burkholderiaceae</taxon>
        <taxon>Trinickia</taxon>
    </lineage>
</organism>
<feature type="region of interest" description="Disordered" evidence="1">
    <location>
        <begin position="97"/>
        <end position="117"/>
    </location>
</feature>
<dbReference type="OrthoDB" id="218680at2"/>
<dbReference type="Proteomes" id="UP000256838">
    <property type="component" value="Unassembled WGS sequence"/>
</dbReference>
<dbReference type="RefSeq" id="WP_115533806.1">
    <property type="nucleotide sequence ID" value="NZ_QRGA01000006.1"/>
</dbReference>
<name>A0A3D8K1Q8_9BURK</name>
<comment type="caution">
    <text evidence="2">The sequence shown here is derived from an EMBL/GenBank/DDBJ whole genome shotgun (WGS) entry which is preliminary data.</text>
</comment>
<sequence>MHFDQLLNSLNDLNSIEGDNTSIYAKNYALGKDIDAQGNLAAIGYSGYLDTQAYAFTGQFDGMGHTISNADPLRGLFALIGRGGVVRDLNVTNASGHLGIRSADKEPPQGRFSRSRG</sequence>
<dbReference type="EMBL" id="QRGA01000006">
    <property type="protein sequence ID" value="RDU98992.1"/>
    <property type="molecule type" value="Genomic_DNA"/>
</dbReference>
<proteinExistence type="predicted"/>
<evidence type="ECO:0000256" key="1">
    <source>
        <dbReference type="SAM" id="MobiDB-lite"/>
    </source>
</evidence>
<protein>
    <submittedName>
        <fullName evidence="2">Uncharacterized protein</fullName>
    </submittedName>
</protein>
<evidence type="ECO:0000313" key="3">
    <source>
        <dbReference type="Proteomes" id="UP000256838"/>
    </source>
</evidence>
<gene>
    <name evidence="2" type="ORF">DWV00_12195</name>
</gene>
<accession>A0A3D8K1Q8</accession>
<keyword evidence="3" id="KW-1185">Reference proteome</keyword>
<dbReference type="AlphaFoldDB" id="A0A3D8K1Q8"/>